<feature type="domain" description="RecX first three-helical" evidence="8">
    <location>
        <begin position="79"/>
        <end position="116"/>
    </location>
</feature>
<comment type="similarity">
    <text evidence="2 5">Belongs to the RecX family.</text>
</comment>
<reference evidence="9" key="1">
    <citation type="submission" date="2020-02" db="EMBL/GenBank/DDBJ databases">
        <authorList>
            <person name="Meier V. D."/>
        </authorList>
    </citation>
    <scope>NUCLEOTIDE SEQUENCE</scope>
    <source>
        <strain evidence="9">AVDCRST_MAG59</strain>
    </source>
</reference>
<dbReference type="GO" id="GO:0006282">
    <property type="term" value="P:regulation of DNA repair"/>
    <property type="evidence" value="ECO:0007669"/>
    <property type="project" value="UniProtKB-UniRule"/>
</dbReference>
<dbReference type="InterPro" id="IPR053924">
    <property type="entry name" value="RecX_HTH_2nd"/>
</dbReference>
<organism evidence="9">
    <name type="scientific">uncultured Thermomicrobiales bacterium</name>
    <dbReference type="NCBI Taxonomy" id="1645740"/>
    <lineage>
        <taxon>Bacteria</taxon>
        <taxon>Pseudomonadati</taxon>
        <taxon>Thermomicrobiota</taxon>
        <taxon>Thermomicrobia</taxon>
        <taxon>Thermomicrobiales</taxon>
        <taxon>environmental samples</taxon>
    </lineage>
</organism>
<evidence type="ECO:0000256" key="4">
    <source>
        <dbReference type="ARBA" id="ARBA00022490"/>
    </source>
</evidence>
<evidence type="ECO:0000256" key="2">
    <source>
        <dbReference type="ARBA" id="ARBA00009695"/>
    </source>
</evidence>
<proteinExistence type="inferred from homology"/>
<dbReference type="Pfam" id="PF02631">
    <property type="entry name" value="RecX_HTH2"/>
    <property type="match status" value="1"/>
</dbReference>
<evidence type="ECO:0000259" key="7">
    <source>
        <dbReference type="Pfam" id="PF21981"/>
    </source>
</evidence>
<evidence type="ECO:0000313" key="9">
    <source>
        <dbReference type="EMBL" id="CAA9576488.1"/>
    </source>
</evidence>
<dbReference type="PANTHER" id="PTHR33602:SF1">
    <property type="entry name" value="REGULATORY PROTEIN RECX FAMILY PROTEIN"/>
    <property type="match status" value="1"/>
</dbReference>
<dbReference type="AlphaFoldDB" id="A0A6J4VFK8"/>
<evidence type="ECO:0000256" key="5">
    <source>
        <dbReference type="HAMAP-Rule" id="MF_01114"/>
    </source>
</evidence>
<dbReference type="Pfam" id="PF21981">
    <property type="entry name" value="RecX_HTH3"/>
    <property type="match status" value="1"/>
</dbReference>
<evidence type="ECO:0000259" key="8">
    <source>
        <dbReference type="Pfam" id="PF21982"/>
    </source>
</evidence>
<dbReference type="Gene3D" id="1.10.10.10">
    <property type="entry name" value="Winged helix-like DNA-binding domain superfamily/Winged helix DNA-binding domain"/>
    <property type="match status" value="3"/>
</dbReference>
<protein>
    <recommendedName>
        <fullName evidence="3 5">Regulatory protein RecX</fullName>
    </recommendedName>
</protein>
<feature type="domain" description="RecX second three-helical" evidence="6">
    <location>
        <begin position="124"/>
        <end position="163"/>
    </location>
</feature>
<dbReference type="InterPro" id="IPR053926">
    <property type="entry name" value="RecX_HTH_1st"/>
</dbReference>
<comment type="function">
    <text evidence="5">Modulates RecA activity.</text>
</comment>
<dbReference type="InterPro" id="IPR003783">
    <property type="entry name" value="Regulatory_RecX"/>
</dbReference>
<dbReference type="PANTHER" id="PTHR33602">
    <property type="entry name" value="REGULATORY PROTEIN RECX FAMILY PROTEIN"/>
    <property type="match status" value="1"/>
</dbReference>
<dbReference type="EMBL" id="CADCWF010000305">
    <property type="protein sequence ID" value="CAA9576488.1"/>
    <property type="molecule type" value="Genomic_DNA"/>
</dbReference>
<accession>A0A6J4VFK8</accession>
<evidence type="ECO:0000256" key="1">
    <source>
        <dbReference type="ARBA" id="ARBA00004496"/>
    </source>
</evidence>
<sequence length="238" mass="25842">MRPRPPATTEPRPEPRAGTVTAITAQAHDPERVSVFLDGAFAFGLPALVAHDEGLRLGDLIDAARAAALVARDEAARATSAAVAFLGYRPRSEKEVRDRLRQKGYATEAVDQAVAKVAGWGYLDDANFARLWVDGRSGSRGRRLLEQELRHKGVERETAREALDEAALDELGAALDAGRKRLRQIGSADPAADRRRLGAYLVRRGYGYDTVRTVLERLLGEADETGLEPVDHPDPGTG</sequence>
<dbReference type="InterPro" id="IPR053925">
    <property type="entry name" value="RecX_HTH_3rd"/>
</dbReference>
<comment type="subcellular location">
    <subcellularLocation>
        <location evidence="1 5">Cytoplasm</location>
    </subcellularLocation>
</comment>
<name>A0A6J4VFK8_9BACT</name>
<dbReference type="HAMAP" id="MF_01114">
    <property type="entry name" value="RecX"/>
    <property type="match status" value="1"/>
</dbReference>
<dbReference type="Pfam" id="PF21982">
    <property type="entry name" value="RecX_HTH1"/>
    <property type="match status" value="1"/>
</dbReference>
<feature type="domain" description="RecX third three-helical" evidence="7">
    <location>
        <begin position="170"/>
        <end position="215"/>
    </location>
</feature>
<dbReference type="InterPro" id="IPR036388">
    <property type="entry name" value="WH-like_DNA-bd_sf"/>
</dbReference>
<keyword evidence="4 5" id="KW-0963">Cytoplasm</keyword>
<evidence type="ECO:0000256" key="3">
    <source>
        <dbReference type="ARBA" id="ARBA00018111"/>
    </source>
</evidence>
<evidence type="ECO:0000259" key="6">
    <source>
        <dbReference type="Pfam" id="PF02631"/>
    </source>
</evidence>
<dbReference type="GO" id="GO:0005737">
    <property type="term" value="C:cytoplasm"/>
    <property type="evidence" value="ECO:0007669"/>
    <property type="project" value="UniProtKB-SubCell"/>
</dbReference>
<gene>
    <name evidence="5" type="primary">recX</name>
    <name evidence="9" type="ORF">AVDCRST_MAG59-4117</name>
</gene>